<dbReference type="Proteomes" id="UP000078459">
    <property type="component" value="Unassembled WGS sequence"/>
</dbReference>
<proteinExistence type="predicted"/>
<comment type="caution">
    <text evidence="1">The sequence shown here is derived from an EMBL/GenBank/DDBJ whole genome shotgun (WGS) entry which is preliminary data.</text>
</comment>
<reference evidence="1 2" key="2">
    <citation type="submission" date="2016-06" db="EMBL/GenBank/DDBJ databases">
        <title>Pedobacter psychrophilus sp. nov., isolated from Antarctic fragmentary rock.</title>
        <authorList>
            <person name="Svec P."/>
        </authorList>
    </citation>
    <scope>NUCLEOTIDE SEQUENCE [LARGE SCALE GENOMIC DNA]</scope>
    <source>
        <strain evidence="1 2">CCM 8644</strain>
    </source>
</reference>
<accession>A0A179DCT1</accession>
<reference evidence="1 2" key="1">
    <citation type="submission" date="2016-04" db="EMBL/GenBank/DDBJ databases">
        <authorList>
            <person name="Evans L.H."/>
            <person name="Alamgir A."/>
            <person name="Owens N."/>
            <person name="Weber N.D."/>
            <person name="Virtaneva K."/>
            <person name="Barbian K."/>
            <person name="Babar A."/>
            <person name="Rosenke K."/>
        </authorList>
    </citation>
    <scope>NUCLEOTIDE SEQUENCE [LARGE SCALE GENOMIC DNA]</scope>
    <source>
        <strain evidence="1 2">CCM 8644</strain>
    </source>
</reference>
<dbReference type="STRING" id="1826909.A5893_11785"/>
<dbReference type="EMBL" id="LWHJ01000029">
    <property type="protein sequence ID" value="OAQ38724.1"/>
    <property type="molecule type" value="Genomic_DNA"/>
</dbReference>
<dbReference type="OrthoDB" id="709278at2"/>
<dbReference type="AlphaFoldDB" id="A0A179DCT1"/>
<keyword evidence="2" id="KW-1185">Reference proteome</keyword>
<evidence type="ECO:0000313" key="2">
    <source>
        <dbReference type="Proteomes" id="UP000078459"/>
    </source>
</evidence>
<dbReference type="RefSeq" id="WP_068822876.1">
    <property type="nucleotide sequence ID" value="NZ_LWHJ01000029.1"/>
</dbReference>
<evidence type="ECO:0000313" key="1">
    <source>
        <dbReference type="EMBL" id="OAQ38724.1"/>
    </source>
</evidence>
<protein>
    <submittedName>
        <fullName evidence="1">Uncharacterized protein</fullName>
    </submittedName>
</protein>
<gene>
    <name evidence="1" type="ORF">A5893_11785</name>
</gene>
<sequence length="156" mass="17521">METQIQNLQDLKTRIAFLELKQLDDELVIKQKFQSIKDTLTSPLKFLKRIGSMVGITHNSGAATHSTSSTKADWVTNFGRVFLPLLLNKTLLRNRGIIVKSLVSILSQRTVNSMSFNKNVLVNWIDKATGFINSTKKKVKPAKQIDYGIPPGSETY</sequence>
<organism evidence="1 2">
    <name type="scientific">Pedobacter psychrophilus</name>
    <dbReference type="NCBI Taxonomy" id="1826909"/>
    <lineage>
        <taxon>Bacteria</taxon>
        <taxon>Pseudomonadati</taxon>
        <taxon>Bacteroidota</taxon>
        <taxon>Sphingobacteriia</taxon>
        <taxon>Sphingobacteriales</taxon>
        <taxon>Sphingobacteriaceae</taxon>
        <taxon>Pedobacter</taxon>
    </lineage>
</organism>
<name>A0A179DCT1_9SPHI</name>